<sequence>MKKMVFVGLIVLLLGGCGKVEKGRITIENKSSYEIDIEFAQNYSSEFIKLQSGDSIDRSWERYFHCIIQKPSINILKKQQTKEKITISDKNDLVSYRIINNLPKSIKVNGETMKLYIRLLDEKQYLLSQNSKYVNYIDVDATKPYNDITLFRPITKDNIFIMCLDKNNDEAKFNFKYKNETSPKTYRVIEKNEDLLFQQISDDGKELVISRIEVKIINVKSGYIDEHGNNQTSIIPTIFINKI</sequence>
<gene>
    <name evidence="1" type="ORF">FUT82_08160</name>
</gene>
<dbReference type="Proteomes" id="UP000323594">
    <property type="component" value="Chromosome"/>
</dbReference>
<proteinExistence type="predicted"/>
<accession>A0AAE6ITR1</accession>
<protein>
    <recommendedName>
        <fullName evidence="3">Lipoprotein</fullName>
    </recommendedName>
</protein>
<dbReference type="PROSITE" id="PS51257">
    <property type="entry name" value="PROKAR_LIPOPROTEIN"/>
    <property type="match status" value="1"/>
</dbReference>
<dbReference type="RefSeq" id="WP_148884534.1">
    <property type="nucleotide sequence ID" value="NZ_CP027018.1"/>
</dbReference>
<evidence type="ECO:0000313" key="2">
    <source>
        <dbReference type="Proteomes" id="UP000323594"/>
    </source>
</evidence>
<reference evidence="1 2" key="1">
    <citation type="submission" date="2019-08" db="EMBL/GenBank/DDBJ databases">
        <authorList>
            <person name="Kuhnert P."/>
        </authorList>
    </citation>
    <scope>NUCLEOTIDE SEQUENCE [LARGE SCALE GENOMIC DNA]</scope>
    <source>
        <strain evidence="1 2">B36.5</strain>
    </source>
</reference>
<evidence type="ECO:0008006" key="3">
    <source>
        <dbReference type="Google" id="ProtNLM"/>
    </source>
</evidence>
<name>A0AAE6ITR1_TREPH</name>
<evidence type="ECO:0000313" key="1">
    <source>
        <dbReference type="EMBL" id="QEJ97973.1"/>
    </source>
</evidence>
<dbReference type="EMBL" id="CP042817">
    <property type="protein sequence ID" value="QEJ97973.1"/>
    <property type="molecule type" value="Genomic_DNA"/>
</dbReference>
<organism evidence="1 2">
    <name type="scientific">Treponema phagedenis</name>
    <dbReference type="NCBI Taxonomy" id="162"/>
    <lineage>
        <taxon>Bacteria</taxon>
        <taxon>Pseudomonadati</taxon>
        <taxon>Spirochaetota</taxon>
        <taxon>Spirochaetia</taxon>
        <taxon>Spirochaetales</taxon>
        <taxon>Treponemataceae</taxon>
        <taxon>Treponema</taxon>
    </lineage>
</organism>
<dbReference type="AlphaFoldDB" id="A0AAE6ITR1"/>